<dbReference type="EMBL" id="JANAVB010005796">
    <property type="protein sequence ID" value="KAJ6845834.1"/>
    <property type="molecule type" value="Genomic_DNA"/>
</dbReference>
<keyword evidence="3" id="KW-1003">Cell membrane</keyword>
<keyword evidence="4" id="KW-0336">GPI-anchor</keyword>
<dbReference type="PROSITE" id="PS50213">
    <property type="entry name" value="FAS1"/>
    <property type="match status" value="1"/>
</dbReference>
<comment type="function">
    <text evidence="10">May be a cell surface adhesion protein.</text>
</comment>
<dbReference type="SUPFAM" id="SSF82153">
    <property type="entry name" value="FAS1 domain"/>
    <property type="match status" value="1"/>
</dbReference>
<sequence>MASKHLSFLPLPLLLLLLLLATAARAAPVNITGSRDITTVLNQFPNFSTLNKLLTQTKVVSDINSRQTITIFVVADSAISSLTSLPSDVQQKVLSLHVVLDYYDIDKLTNLPNTTGELTTLFQASGKAANKNGFINATDVGDGQIKLGSAEDNQLTSDVVREIAMQPFNISIVEISQMIIPSSIASGGGSNGSSSGSGSGSGSSAAMPTPAPKAGKSGAPKAAPVPSGSSSAAPKSNSSDETPAPATTDAPAGPATDVPVGSAADAPAGSTDEIVAPAKPVKKSSSASRLGVGVGIAAAVGAAFFAAL</sequence>
<feature type="region of interest" description="Disordered" evidence="11">
    <location>
        <begin position="185"/>
        <end position="289"/>
    </location>
</feature>
<name>A0AAX6HZB2_IRIPA</name>
<dbReference type="InterPro" id="IPR036378">
    <property type="entry name" value="FAS1_dom_sf"/>
</dbReference>
<dbReference type="FunFam" id="2.30.180.10:FF:000015">
    <property type="entry name" value="Fasciclin-like arabinogalactan protein 3"/>
    <property type="match status" value="1"/>
</dbReference>
<feature type="compositionally biased region" description="Low complexity" evidence="11">
    <location>
        <begin position="202"/>
        <end position="261"/>
    </location>
</feature>
<evidence type="ECO:0000313" key="15">
    <source>
        <dbReference type="Proteomes" id="UP001140949"/>
    </source>
</evidence>
<evidence type="ECO:0000259" key="13">
    <source>
        <dbReference type="PROSITE" id="PS50213"/>
    </source>
</evidence>
<evidence type="ECO:0000256" key="11">
    <source>
        <dbReference type="SAM" id="MobiDB-lite"/>
    </source>
</evidence>
<evidence type="ECO:0000256" key="12">
    <source>
        <dbReference type="SAM" id="SignalP"/>
    </source>
</evidence>
<reference evidence="14" key="2">
    <citation type="submission" date="2023-04" db="EMBL/GenBank/DDBJ databases">
        <authorList>
            <person name="Bruccoleri R.E."/>
            <person name="Oakeley E.J."/>
            <person name="Faust A.-M."/>
            <person name="Dessus-Babus S."/>
            <person name="Altorfer M."/>
            <person name="Burckhardt D."/>
            <person name="Oertli M."/>
            <person name="Naumann U."/>
            <person name="Petersen F."/>
            <person name="Wong J."/>
        </authorList>
    </citation>
    <scope>NUCLEOTIDE SEQUENCE</scope>
    <source>
        <strain evidence="14">GSM-AAB239-AS_SAM_17_03QT</strain>
        <tissue evidence="14">Leaf</tissue>
    </source>
</reference>
<reference evidence="14" key="1">
    <citation type="journal article" date="2023" name="GigaByte">
        <title>Genome assembly of the bearded iris, Iris pallida Lam.</title>
        <authorList>
            <person name="Bruccoleri R.E."/>
            <person name="Oakeley E.J."/>
            <person name="Faust A.M.E."/>
            <person name="Altorfer M."/>
            <person name="Dessus-Babus S."/>
            <person name="Burckhardt D."/>
            <person name="Oertli M."/>
            <person name="Naumann U."/>
            <person name="Petersen F."/>
            <person name="Wong J."/>
        </authorList>
    </citation>
    <scope>NUCLEOTIDE SEQUENCE</scope>
    <source>
        <strain evidence="14">GSM-AAB239-AS_SAM_17_03QT</strain>
    </source>
</reference>
<accession>A0AAX6HZB2</accession>
<dbReference type="GO" id="GO:0005886">
    <property type="term" value="C:plasma membrane"/>
    <property type="evidence" value="ECO:0007669"/>
    <property type="project" value="UniProtKB-SubCell"/>
</dbReference>
<protein>
    <recommendedName>
        <fullName evidence="13">FAS1 domain-containing protein</fullName>
    </recommendedName>
</protein>
<keyword evidence="15" id="KW-1185">Reference proteome</keyword>
<dbReference type="PANTHER" id="PTHR32382:SF6">
    <property type="entry name" value="FASCICLIN-LIKE ARABINOGALACTAN PROTEIN 14"/>
    <property type="match status" value="1"/>
</dbReference>
<evidence type="ECO:0000256" key="10">
    <source>
        <dbReference type="ARBA" id="ARBA00024686"/>
    </source>
</evidence>
<dbReference type="Pfam" id="PF02469">
    <property type="entry name" value="Fasciclin"/>
    <property type="match status" value="1"/>
</dbReference>
<keyword evidence="5 12" id="KW-0732">Signal</keyword>
<keyword evidence="8" id="KW-0325">Glycoprotein</keyword>
<evidence type="ECO:0000256" key="7">
    <source>
        <dbReference type="ARBA" id="ARBA00023136"/>
    </source>
</evidence>
<comment type="caution">
    <text evidence="14">The sequence shown here is derived from an EMBL/GenBank/DDBJ whole genome shotgun (WGS) entry which is preliminary data.</text>
</comment>
<gene>
    <name evidence="14" type="ORF">M6B38_285925</name>
</gene>
<evidence type="ECO:0000256" key="6">
    <source>
        <dbReference type="ARBA" id="ARBA00022974"/>
    </source>
</evidence>
<proteinExistence type="inferred from homology"/>
<evidence type="ECO:0000256" key="5">
    <source>
        <dbReference type="ARBA" id="ARBA00022729"/>
    </source>
</evidence>
<dbReference type="InterPro" id="IPR033254">
    <property type="entry name" value="Plant_FLA"/>
</dbReference>
<evidence type="ECO:0000256" key="4">
    <source>
        <dbReference type="ARBA" id="ARBA00022622"/>
    </source>
</evidence>
<evidence type="ECO:0000256" key="3">
    <source>
        <dbReference type="ARBA" id="ARBA00022475"/>
    </source>
</evidence>
<keyword evidence="9" id="KW-0449">Lipoprotein</keyword>
<keyword evidence="6" id="KW-0654">Proteoglycan</keyword>
<dbReference type="Proteomes" id="UP001140949">
    <property type="component" value="Unassembled WGS sequence"/>
</dbReference>
<organism evidence="14 15">
    <name type="scientific">Iris pallida</name>
    <name type="common">Sweet iris</name>
    <dbReference type="NCBI Taxonomy" id="29817"/>
    <lineage>
        <taxon>Eukaryota</taxon>
        <taxon>Viridiplantae</taxon>
        <taxon>Streptophyta</taxon>
        <taxon>Embryophyta</taxon>
        <taxon>Tracheophyta</taxon>
        <taxon>Spermatophyta</taxon>
        <taxon>Magnoliopsida</taxon>
        <taxon>Liliopsida</taxon>
        <taxon>Asparagales</taxon>
        <taxon>Iridaceae</taxon>
        <taxon>Iridoideae</taxon>
        <taxon>Irideae</taxon>
        <taxon>Iris</taxon>
    </lineage>
</organism>
<evidence type="ECO:0000256" key="8">
    <source>
        <dbReference type="ARBA" id="ARBA00023180"/>
    </source>
</evidence>
<dbReference type="PANTHER" id="PTHR32382">
    <property type="entry name" value="FASCICLIN-LIKE ARABINOGALACTAN PROTEIN"/>
    <property type="match status" value="1"/>
</dbReference>
<feature type="chain" id="PRO_5043354565" description="FAS1 domain-containing protein" evidence="12">
    <location>
        <begin position="27"/>
        <end position="308"/>
    </location>
</feature>
<keyword evidence="7" id="KW-0472">Membrane</keyword>
<dbReference type="GO" id="GO:0098552">
    <property type="term" value="C:side of membrane"/>
    <property type="evidence" value="ECO:0007669"/>
    <property type="project" value="UniProtKB-KW"/>
</dbReference>
<evidence type="ECO:0000256" key="1">
    <source>
        <dbReference type="ARBA" id="ARBA00004609"/>
    </source>
</evidence>
<feature type="domain" description="FAS1" evidence="13">
    <location>
        <begin position="34"/>
        <end position="164"/>
    </location>
</feature>
<dbReference type="InterPro" id="IPR000782">
    <property type="entry name" value="FAS1_domain"/>
</dbReference>
<dbReference type="AlphaFoldDB" id="A0AAX6HZB2"/>
<dbReference type="Gene3D" id="2.30.180.10">
    <property type="entry name" value="FAS1 domain"/>
    <property type="match status" value="1"/>
</dbReference>
<comment type="subcellular location">
    <subcellularLocation>
        <location evidence="1">Cell membrane</location>
        <topology evidence="1">Lipid-anchor</topology>
        <topology evidence="1">GPI-anchor</topology>
    </subcellularLocation>
</comment>
<feature type="compositionally biased region" description="Low complexity" evidence="11">
    <location>
        <begin position="275"/>
        <end position="288"/>
    </location>
</feature>
<evidence type="ECO:0000256" key="9">
    <source>
        <dbReference type="ARBA" id="ARBA00023288"/>
    </source>
</evidence>
<comment type="similarity">
    <text evidence="2">Belongs to the fasciclin-like AGP family.</text>
</comment>
<evidence type="ECO:0000313" key="14">
    <source>
        <dbReference type="EMBL" id="KAJ6845834.1"/>
    </source>
</evidence>
<feature type="compositionally biased region" description="Gly residues" evidence="11">
    <location>
        <begin position="186"/>
        <end position="201"/>
    </location>
</feature>
<evidence type="ECO:0000256" key="2">
    <source>
        <dbReference type="ARBA" id="ARBA00007843"/>
    </source>
</evidence>
<feature type="signal peptide" evidence="12">
    <location>
        <begin position="1"/>
        <end position="26"/>
    </location>
</feature>